<evidence type="ECO:0000259" key="6">
    <source>
        <dbReference type="PROSITE" id="PS50850"/>
    </source>
</evidence>
<feature type="transmembrane region" description="Helical" evidence="5">
    <location>
        <begin position="437"/>
        <end position="458"/>
    </location>
</feature>
<keyword evidence="3 5" id="KW-1133">Transmembrane helix</keyword>
<dbReference type="InterPro" id="IPR011701">
    <property type="entry name" value="MFS"/>
</dbReference>
<dbReference type="SUPFAM" id="SSF103473">
    <property type="entry name" value="MFS general substrate transporter"/>
    <property type="match status" value="1"/>
</dbReference>
<proteinExistence type="predicted"/>
<evidence type="ECO:0000256" key="1">
    <source>
        <dbReference type="ARBA" id="ARBA00004141"/>
    </source>
</evidence>
<dbReference type="InterPro" id="IPR020846">
    <property type="entry name" value="MFS_dom"/>
</dbReference>
<organism evidence="7 8">
    <name type="scientific">Stakelama tenebrarum</name>
    <dbReference type="NCBI Taxonomy" id="2711215"/>
    <lineage>
        <taxon>Bacteria</taxon>
        <taxon>Pseudomonadati</taxon>
        <taxon>Pseudomonadota</taxon>
        <taxon>Alphaproteobacteria</taxon>
        <taxon>Sphingomonadales</taxon>
        <taxon>Sphingomonadaceae</taxon>
        <taxon>Stakelama</taxon>
    </lineage>
</organism>
<gene>
    <name evidence="7" type="ORF">G5C33_08505</name>
</gene>
<dbReference type="PANTHER" id="PTHR42718:SF49">
    <property type="entry name" value="EXPORT PROTEIN"/>
    <property type="match status" value="1"/>
</dbReference>
<feature type="transmembrane region" description="Helical" evidence="5">
    <location>
        <begin position="336"/>
        <end position="355"/>
    </location>
</feature>
<comment type="subcellular location">
    <subcellularLocation>
        <location evidence="1">Membrane</location>
        <topology evidence="1">Multi-pass membrane protein</topology>
    </subcellularLocation>
</comment>
<dbReference type="PROSITE" id="PS50850">
    <property type="entry name" value="MFS"/>
    <property type="match status" value="1"/>
</dbReference>
<feature type="transmembrane region" description="Helical" evidence="5">
    <location>
        <begin position="307"/>
        <end position="329"/>
    </location>
</feature>
<dbReference type="RefSeq" id="WP_165326822.1">
    <property type="nucleotide sequence ID" value="NZ_CP049109.1"/>
</dbReference>
<evidence type="ECO:0000256" key="4">
    <source>
        <dbReference type="ARBA" id="ARBA00023136"/>
    </source>
</evidence>
<dbReference type="GO" id="GO:0022857">
    <property type="term" value="F:transmembrane transporter activity"/>
    <property type="evidence" value="ECO:0007669"/>
    <property type="project" value="InterPro"/>
</dbReference>
<evidence type="ECO:0000256" key="3">
    <source>
        <dbReference type="ARBA" id="ARBA00022989"/>
    </source>
</evidence>
<feature type="transmembrane region" description="Helical" evidence="5">
    <location>
        <begin position="236"/>
        <end position="254"/>
    </location>
</feature>
<reference evidence="7 8" key="1">
    <citation type="submission" date="2020-02" db="EMBL/GenBank/DDBJ databases">
        <authorList>
            <person name="Zheng R.K."/>
            <person name="Sun C.M."/>
        </authorList>
    </citation>
    <scope>NUCLEOTIDE SEQUENCE [LARGE SCALE GENOMIC DNA]</scope>
    <source>
        <strain evidence="8">zrk23</strain>
    </source>
</reference>
<dbReference type="EMBL" id="CP049109">
    <property type="protein sequence ID" value="QIG79821.1"/>
    <property type="molecule type" value="Genomic_DNA"/>
</dbReference>
<keyword evidence="2 5" id="KW-0812">Transmembrane</keyword>
<dbReference type="Proteomes" id="UP000501568">
    <property type="component" value="Chromosome"/>
</dbReference>
<evidence type="ECO:0000256" key="2">
    <source>
        <dbReference type="ARBA" id="ARBA00022692"/>
    </source>
</evidence>
<evidence type="ECO:0000313" key="7">
    <source>
        <dbReference type="EMBL" id="QIG79821.1"/>
    </source>
</evidence>
<feature type="transmembrane region" description="Helical" evidence="5">
    <location>
        <begin position="175"/>
        <end position="194"/>
    </location>
</feature>
<feature type="transmembrane region" description="Helical" evidence="5">
    <location>
        <begin position="112"/>
        <end position="133"/>
    </location>
</feature>
<feature type="transmembrane region" description="Helical" evidence="5">
    <location>
        <begin position="88"/>
        <end position="106"/>
    </location>
</feature>
<dbReference type="Pfam" id="PF07690">
    <property type="entry name" value="MFS_1"/>
    <property type="match status" value="1"/>
</dbReference>
<dbReference type="Gene3D" id="1.20.1250.20">
    <property type="entry name" value="MFS general substrate transporter like domains"/>
    <property type="match status" value="1"/>
</dbReference>
<keyword evidence="4 5" id="KW-0472">Membrane</keyword>
<name>A0A6G6Y4P8_9SPHN</name>
<feature type="transmembrane region" description="Helical" evidence="5">
    <location>
        <begin position="58"/>
        <end position="76"/>
    </location>
</feature>
<dbReference type="PANTHER" id="PTHR42718">
    <property type="entry name" value="MAJOR FACILITATOR SUPERFAMILY MULTIDRUG TRANSPORTER MFSC"/>
    <property type="match status" value="1"/>
</dbReference>
<dbReference type="KEGG" id="spzr:G5C33_08505"/>
<evidence type="ECO:0000313" key="8">
    <source>
        <dbReference type="Proteomes" id="UP000501568"/>
    </source>
</evidence>
<feature type="transmembrane region" description="Helical" evidence="5">
    <location>
        <begin position="404"/>
        <end position="425"/>
    </location>
</feature>
<protein>
    <submittedName>
        <fullName evidence="7">MFS transporter</fullName>
    </submittedName>
</protein>
<feature type="transmembrane region" description="Helical" evidence="5">
    <location>
        <begin position="206"/>
        <end position="224"/>
    </location>
</feature>
<feature type="transmembrane region" description="Helical" evidence="5">
    <location>
        <begin position="274"/>
        <end position="295"/>
    </location>
</feature>
<evidence type="ECO:0000256" key="5">
    <source>
        <dbReference type="SAM" id="Phobius"/>
    </source>
</evidence>
<accession>A0A6G6Y4P8</accession>
<keyword evidence="8" id="KW-1185">Reference proteome</keyword>
<dbReference type="AlphaFoldDB" id="A0A6G6Y4P8"/>
<dbReference type="Gene3D" id="1.20.1720.10">
    <property type="entry name" value="Multidrug resistance protein D"/>
    <property type="match status" value="1"/>
</dbReference>
<feature type="transmembrane region" description="Helical" evidence="5">
    <location>
        <begin position="145"/>
        <end position="163"/>
    </location>
</feature>
<feature type="transmembrane region" description="Helical" evidence="5">
    <location>
        <begin position="361"/>
        <end position="383"/>
    </location>
</feature>
<dbReference type="GO" id="GO:0016020">
    <property type="term" value="C:membrane"/>
    <property type="evidence" value="ECO:0007669"/>
    <property type="project" value="UniProtKB-SubCell"/>
</dbReference>
<dbReference type="InterPro" id="IPR036259">
    <property type="entry name" value="MFS_trans_sf"/>
</dbReference>
<feature type="domain" description="Major facilitator superfamily (MFS) profile" evidence="6">
    <location>
        <begin position="20"/>
        <end position="463"/>
    </location>
</feature>
<feature type="transmembrane region" description="Helical" evidence="5">
    <location>
        <begin position="20"/>
        <end position="38"/>
    </location>
</feature>
<sequence length="466" mass="45879">MTRGSPAAARALAQGAGKTATLIVACAATALVLVIFTVPVTTVTGTAAQLGAGPGAQAWILSAMSVGAAAGLLASGAIGDDYGRRRTFVWGMAVMAIASVVGALAGDPMLLILARVAQGLGGAAVLACGLGLIGSAFPGDELPHASGIWAASLGAGVAAGPILTSGLDALGGWTAPYWASAVASAALGVAGRMYLAESRAANPRRIDLAGTLLLSAGLACLLAGMTQSRTGLSQPLVWLLIGGGVALLAGFVAVEARIAGPMLDLRLFRSPDFVGATVAALASGAGVLALMSLIPTVLERGYGVSPLAAAVMLLAWSGTTAIAAIGVRWLPLSPRVLLIGGLTGCAIGQLATYGLTRDGSALILLPGMFLCGIANGVLNAALGRQAVASVPADRSAMGSGANNTARYLGSGTGLTIAALLITHAGSAGGVEGLLAGWRHAVLVSAVFSAVGALVVFLARDRTPRRA</sequence>